<comment type="caution">
    <text evidence="1">The sequence shown here is derived from an EMBL/GenBank/DDBJ whole genome shotgun (WGS) entry which is preliminary data.</text>
</comment>
<sequence>MIGDNLGREFTLLARCCHWNFATVDERSRPDVHEAIDWNLVVALARRHRVQGLVWNAVGHFSDRLPVEARNALSSDARLIAVTNLAIAAECRELQQLFDQSNVPLLFVKGLTVGALAYRAPMLKMAWDIDLLTDPADLASAARLLLDRGFSVREPSDIKHLKAWHRMRKDSLWSRHNELYVELHPRLADNARLIPTIDVHSPRQQVEIAPAQSLSTLAQEELFAYLTVHGASSAWFRLKWIADFAGWLSSKSGDEIQQLYHRSQELGAGRAAGQALLLADKLFDTLAAAPSLKRSLGSDQMTRKLSSVALRMLTKELRDPTDLPFGTWAIHWTQLLLKPDLGFKVSEMWRQARSIFGPK</sequence>
<evidence type="ECO:0000313" key="2">
    <source>
        <dbReference type="Proteomes" id="UP001165383"/>
    </source>
</evidence>
<accession>A0ABT0S8C4</accession>
<proteinExistence type="predicted"/>
<organism evidence="1 2">
    <name type="scientific">Sphingomonas brevis</name>
    <dbReference type="NCBI Taxonomy" id="2908206"/>
    <lineage>
        <taxon>Bacteria</taxon>
        <taxon>Pseudomonadati</taxon>
        <taxon>Pseudomonadota</taxon>
        <taxon>Alphaproteobacteria</taxon>
        <taxon>Sphingomonadales</taxon>
        <taxon>Sphingomonadaceae</taxon>
        <taxon>Sphingomonas</taxon>
    </lineage>
</organism>
<gene>
    <name evidence="1" type="ORF">LZ518_04505</name>
</gene>
<evidence type="ECO:0000313" key="1">
    <source>
        <dbReference type="EMBL" id="MCL6740390.1"/>
    </source>
</evidence>
<protein>
    <submittedName>
        <fullName evidence="1">Nucleotidyltransferase family protein</fullName>
    </submittedName>
</protein>
<dbReference type="InterPro" id="IPR039498">
    <property type="entry name" value="NTP_transf_5"/>
</dbReference>
<name>A0ABT0S8C4_9SPHN</name>
<dbReference type="RefSeq" id="WP_249914823.1">
    <property type="nucleotide sequence ID" value="NZ_JAMGBB010000001.1"/>
</dbReference>
<reference evidence="1" key="1">
    <citation type="submission" date="2022-05" db="EMBL/GenBank/DDBJ databases">
        <authorList>
            <person name="Jo J.-H."/>
            <person name="Im W.-T."/>
        </authorList>
    </citation>
    <scope>NUCLEOTIDE SEQUENCE</scope>
    <source>
        <strain evidence="1">RB56-2</strain>
    </source>
</reference>
<keyword evidence="2" id="KW-1185">Reference proteome</keyword>
<dbReference type="EMBL" id="JAMGBB010000001">
    <property type="protein sequence ID" value="MCL6740390.1"/>
    <property type="molecule type" value="Genomic_DNA"/>
</dbReference>
<dbReference type="Proteomes" id="UP001165383">
    <property type="component" value="Unassembled WGS sequence"/>
</dbReference>
<dbReference type="Gene3D" id="3.30.460.40">
    <property type="match status" value="1"/>
</dbReference>
<dbReference type="Pfam" id="PF14907">
    <property type="entry name" value="NTP_transf_5"/>
    <property type="match status" value="1"/>
</dbReference>